<protein>
    <submittedName>
        <fullName evidence="2">Uncharacterized protein</fullName>
    </submittedName>
</protein>
<accession>A0A9J5WWV2</accession>
<comment type="caution">
    <text evidence="2">The sequence shown here is derived from an EMBL/GenBank/DDBJ whole genome shotgun (WGS) entry which is preliminary data.</text>
</comment>
<feature type="signal peptide" evidence="1">
    <location>
        <begin position="1"/>
        <end position="17"/>
    </location>
</feature>
<organism evidence="2 3">
    <name type="scientific">Solanum commersonii</name>
    <name type="common">Commerson's wild potato</name>
    <name type="synonym">Commerson's nightshade</name>
    <dbReference type="NCBI Taxonomy" id="4109"/>
    <lineage>
        <taxon>Eukaryota</taxon>
        <taxon>Viridiplantae</taxon>
        <taxon>Streptophyta</taxon>
        <taxon>Embryophyta</taxon>
        <taxon>Tracheophyta</taxon>
        <taxon>Spermatophyta</taxon>
        <taxon>Magnoliopsida</taxon>
        <taxon>eudicotyledons</taxon>
        <taxon>Gunneridae</taxon>
        <taxon>Pentapetalae</taxon>
        <taxon>asterids</taxon>
        <taxon>lamiids</taxon>
        <taxon>Solanales</taxon>
        <taxon>Solanaceae</taxon>
        <taxon>Solanoideae</taxon>
        <taxon>Solaneae</taxon>
        <taxon>Solanum</taxon>
    </lineage>
</organism>
<dbReference type="EMBL" id="JACXVP010000010">
    <property type="protein sequence ID" value="KAG5579839.1"/>
    <property type="molecule type" value="Genomic_DNA"/>
</dbReference>
<evidence type="ECO:0000313" key="3">
    <source>
        <dbReference type="Proteomes" id="UP000824120"/>
    </source>
</evidence>
<feature type="non-terminal residue" evidence="2">
    <location>
        <position position="127"/>
    </location>
</feature>
<dbReference type="AlphaFoldDB" id="A0A9J5WWV2"/>
<name>A0A9J5WWV2_SOLCO</name>
<evidence type="ECO:0000313" key="2">
    <source>
        <dbReference type="EMBL" id="KAG5579839.1"/>
    </source>
</evidence>
<dbReference type="Proteomes" id="UP000824120">
    <property type="component" value="Chromosome 10"/>
</dbReference>
<keyword evidence="1" id="KW-0732">Signal</keyword>
<keyword evidence="3" id="KW-1185">Reference proteome</keyword>
<dbReference type="OrthoDB" id="1745213at2759"/>
<reference evidence="2 3" key="1">
    <citation type="submission" date="2020-09" db="EMBL/GenBank/DDBJ databases">
        <title>De no assembly of potato wild relative species, Solanum commersonii.</title>
        <authorList>
            <person name="Cho K."/>
        </authorList>
    </citation>
    <scope>NUCLEOTIDE SEQUENCE [LARGE SCALE GENOMIC DNA]</scope>
    <source>
        <strain evidence="2">LZ3.2</strain>
        <tissue evidence="2">Leaf</tissue>
    </source>
</reference>
<sequence>PLILLAVFELFSPILIPSSVLLEIAQNSSNVANTISGADQKGKKKKVLMNFNYEFNMLKERDYLRSASSPIVTTLSISAIIASVYSIATSTSAIACAILSSCRCCLGIFADFKTLLSPILNRNPILN</sequence>
<evidence type="ECO:0000256" key="1">
    <source>
        <dbReference type="SAM" id="SignalP"/>
    </source>
</evidence>
<feature type="chain" id="PRO_5039946065" evidence="1">
    <location>
        <begin position="18"/>
        <end position="127"/>
    </location>
</feature>
<proteinExistence type="predicted"/>
<gene>
    <name evidence="2" type="ORF">H5410_050466</name>
</gene>